<dbReference type="OrthoDB" id="4062651at2759"/>
<dbReference type="PRINTS" id="PR00109">
    <property type="entry name" value="TYRKINASE"/>
</dbReference>
<dbReference type="Proteomes" id="UP000266861">
    <property type="component" value="Unassembled WGS sequence"/>
</dbReference>
<dbReference type="SMART" id="SM00671">
    <property type="entry name" value="SEL1"/>
    <property type="match status" value="3"/>
</dbReference>
<dbReference type="Pfam" id="PF07714">
    <property type="entry name" value="PK_Tyr_Ser-Thr"/>
    <property type="match status" value="2"/>
</dbReference>
<protein>
    <recommendedName>
        <fullName evidence="1">Protein kinase domain-containing protein</fullName>
    </recommendedName>
</protein>
<dbReference type="Gene3D" id="1.10.510.10">
    <property type="entry name" value="Transferase(Phosphotransferase) domain 1"/>
    <property type="match status" value="2"/>
</dbReference>
<evidence type="ECO:0000259" key="1">
    <source>
        <dbReference type="PROSITE" id="PS50011"/>
    </source>
</evidence>
<proteinExistence type="predicted"/>
<dbReference type="InterPro" id="IPR011990">
    <property type="entry name" value="TPR-like_helical_dom_sf"/>
</dbReference>
<feature type="domain" description="Protein kinase" evidence="1">
    <location>
        <begin position="262"/>
        <end position="527"/>
    </location>
</feature>
<sequence length="792" mass="91393">MENKQSNGNKTSKDIEQEQLFQWYLKSAEGGESPAQNNLGYFYKHGIGTTKDQEKAFQWYLKSAEGGESTAQNNLGHCYQNGIGTIKDEEKAFQWYLKSAEGGNIRGQNNLGYCYKNGIGTTENEEKAFQWCLKSAEGGDKFNQGSVEYLYRNEIGISKIKKNENKLNQDTKKNNNICCICWKENVCSEICIKYYQNFSRCHDCGNLNIQENVCSSCKLIEVSYFSKWTSGNYEVEKIICMSQLDENAKEWEIWRWIDYSEFKNIEYLAEGGFGSVWKTEWTNMPEDLFGFYNSKQVALKKLKNSQQISSEFLKELIVNYHCRDRYVLPILGITQDPKTNEYALVLRYMKDGNLKTFLQQNKILPWKERLWLLNSFLRGLIIIHSKGFIHRDLHPGNLMITETHNGLKFIRLGDLGLCRPVNEILSSGTYGVLPYIAPEVMNKNQYTQASDIYSVGIIMWVISTGKIPFEGELYDPELAIAIFNGYRPKIHKGTPQCYVELMKKCWHNNPSERPNAETIYRTLEKWVGDIIYNFTTENALSFLKADQEMQNMDSESLHNNETAYSETHLISQSLIQHRFIHRDLHPGNLMITETHNGLKFIRLGDLGLCRPVNEILSSGTYGVLPYIAPEVMNKNQYTQASDIYSVGIIMWVISTGKIPFEGELYDPELAIAIFNGYRPKIHKGTPQCYVELMKKCWHNNPSERPNAETIYRTLEKWVGDIIYNFTTENALSFLKADQEMQNMDSESLHNNETAYSETHLISQSLIQHSLAIHESISKYDINKYIDKINIDD</sequence>
<evidence type="ECO:0000313" key="2">
    <source>
        <dbReference type="EMBL" id="RHZ87648.1"/>
    </source>
</evidence>
<dbReference type="Pfam" id="PF08238">
    <property type="entry name" value="Sel1"/>
    <property type="match status" value="4"/>
</dbReference>
<dbReference type="GO" id="GO:0004674">
    <property type="term" value="F:protein serine/threonine kinase activity"/>
    <property type="evidence" value="ECO:0007669"/>
    <property type="project" value="TreeGrafter"/>
</dbReference>
<dbReference type="SUPFAM" id="SSF56112">
    <property type="entry name" value="Protein kinase-like (PK-like)"/>
    <property type="match status" value="2"/>
</dbReference>
<dbReference type="Gene3D" id="1.25.40.10">
    <property type="entry name" value="Tetratricopeptide repeat domain"/>
    <property type="match status" value="1"/>
</dbReference>
<dbReference type="InterPro" id="IPR006597">
    <property type="entry name" value="Sel1-like"/>
</dbReference>
<dbReference type="SUPFAM" id="SSF81901">
    <property type="entry name" value="HCP-like"/>
    <property type="match status" value="1"/>
</dbReference>
<dbReference type="InterPro" id="IPR051681">
    <property type="entry name" value="Ser/Thr_Kinases-Pseudokinases"/>
</dbReference>
<keyword evidence="3" id="KW-1185">Reference proteome</keyword>
<dbReference type="PROSITE" id="PS50011">
    <property type="entry name" value="PROTEIN_KINASE_DOM"/>
    <property type="match status" value="2"/>
</dbReference>
<organism evidence="2 3">
    <name type="scientific">Diversispora epigaea</name>
    <dbReference type="NCBI Taxonomy" id="1348612"/>
    <lineage>
        <taxon>Eukaryota</taxon>
        <taxon>Fungi</taxon>
        <taxon>Fungi incertae sedis</taxon>
        <taxon>Mucoromycota</taxon>
        <taxon>Glomeromycotina</taxon>
        <taxon>Glomeromycetes</taxon>
        <taxon>Diversisporales</taxon>
        <taxon>Diversisporaceae</taxon>
        <taxon>Diversispora</taxon>
    </lineage>
</organism>
<dbReference type="STRING" id="1348612.A0A397JLG5"/>
<dbReference type="InterPro" id="IPR001245">
    <property type="entry name" value="Ser-Thr/Tyr_kinase_cat_dom"/>
</dbReference>
<comment type="caution">
    <text evidence="2">The sequence shown here is derived from an EMBL/GenBank/DDBJ whole genome shotgun (WGS) entry which is preliminary data.</text>
</comment>
<dbReference type="GO" id="GO:0005524">
    <property type="term" value="F:ATP binding"/>
    <property type="evidence" value="ECO:0007669"/>
    <property type="project" value="InterPro"/>
</dbReference>
<accession>A0A397JLG5</accession>
<dbReference type="PANTHER" id="PTHR44329">
    <property type="entry name" value="SERINE/THREONINE-PROTEIN KINASE TNNI3K-RELATED"/>
    <property type="match status" value="1"/>
</dbReference>
<reference evidence="2 3" key="1">
    <citation type="submission" date="2018-08" db="EMBL/GenBank/DDBJ databases">
        <title>Genome and evolution of the arbuscular mycorrhizal fungus Diversispora epigaea (formerly Glomus versiforme) and its bacterial endosymbionts.</title>
        <authorList>
            <person name="Sun X."/>
            <person name="Fei Z."/>
            <person name="Harrison M."/>
        </authorList>
    </citation>
    <scope>NUCLEOTIDE SEQUENCE [LARGE SCALE GENOMIC DNA]</scope>
    <source>
        <strain evidence="2 3">IT104</strain>
    </source>
</reference>
<dbReference type="EMBL" id="PQFF01000031">
    <property type="protein sequence ID" value="RHZ87648.1"/>
    <property type="molecule type" value="Genomic_DNA"/>
</dbReference>
<name>A0A397JLG5_9GLOM</name>
<dbReference type="InterPro" id="IPR000719">
    <property type="entry name" value="Prot_kinase_dom"/>
</dbReference>
<dbReference type="InterPro" id="IPR011009">
    <property type="entry name" value="Kinase-like_dom_sf"/>
</dbReference>
<dbReference type="AlphaFoldDB" id="A0A397JLG5"/>
<gene>
    <name evidence="2" type="ORF">Glove_33g121</name>
</gene>
<evidence type="ECO:0000313" key="3">
    <source>
        <dbReference type="Proteomes" id="UP000266861"/>
    </source>
</evidence>
<dbReference type="PANTHER" id="PTHR44329:SF6">
    <property type="entry name" value="RECEPTOR-INTERACTING SERINE_THREONINE-PROTEIN KINASE 1"/>
    <property type="match status" value="1"/>
</dbReference>
<feature type="domain" description="Protein kinase" evidence="1">
    <location>
        <begin position="516"/>
        <end position="718"/>
    </location>
</feature>